<sequence length="20" mass="2284">MSTVRASLFRACASRFAPRR</sequence>
<dbReference type="AlphaFoldDB" id="A0A0A8YDA2"/>
<reference evidence="1" key="2">
    <citation type="journal article" date="2015" name="Data Brief">
        <title>Shoot transcriptome of the giant reed, Arundo donax.</title>
        <authorList>
            <person name="Barrero R.A."/>
            <person name="Guerrero F.D."/>
            <person name="Moolhuijzen P."/>
            <person name="Goolsby J.A."/>
            <person name="Tidwell J."/>
            <person name="Bellgard S.E."/>
            <person name="Bellgard M.I."/>
        </authorList>
    </citation>
    <scope>NUCLEOTIDE SEQUENCE</scope>
    <source>
        <tissue evidence="1">Shoot tissue taken approximately 20 cm above the soil surface</tissue>
    </source>
</reference>
<organism evidence="1">
    <name type="scientific">Arundo donax</name>
    <name type="common">Giant reed</name>
    <name type="synonym">Donax arundinaceus</name>
    <dbReference type="NCBI Taxonomy" id="35708"/>
    <lineage>
        <taxon>Eukaryota</taxon>
        <taxon>Viridiplantae</taxon>
        <taxon>Streptophyta</taxon>
        <taxon>Embryophyta</taxon>
        <taxon>Tracheophyta</taxon>
        <taxon>Spermatophyta</taxon>
        <taxon>Magnoliopsida</taxon>
        <taxon>Liliopsida</taxon>
        <taxon>Poales</taxon>
        <taxon>Poaceae</taxon>
        <taxon>PACMAD clade</taxon>
        <taxon>Arundinoideae</taxon>
        <taxon>Arundineae</taxon>
        <taxon>Arundo</taxon>
    </lineage>
</organism>
<dbReference type="EMBL" id="GBRH01274330">
    <property type="protein sequence ID" value="JAD23565.1"/>
    <property type="molecule type" value="Transcribed_RNA"/>
</dbReference>
<protein>
    <submittedName>
        <fullName evidence="1">Uncharacterized protein</fullName>
    </submittedName>
</protein>
<evidence type="ECO:0000313" key="1">
    <source>
        <dbReference type="EMBL" id="JAD23565.1"/>
    </source>
</evidence>
<accession>A0A0A8YDA2</accession>
<name>A0A0A8YDA2_ARUDO</name>
<proteinExistence type="predicted"/>
<reference evidence="1" key="1">
    <citation type="submission" date="2014-09" db="EMBL/GenBank/DDBJ databases">
        <authorList>
            <person name="Magalhaes I.L.F."/>
            <person name="Oliveira U."/>
            <person name="Santos F.R."/>
            <person name="Vidigal T.H.D.A."/>
            <person name="Brescovit A.D."/>
            <person name="Santos A.J."/>
        </authorList>
    </citation>
    <scope>NUCLEOTIDE SEQUENCE</scope>
    <source>
        <tissue evidence="1">Shoot tissue taken approximately 20 cm above the soil surface</tissue>
    </source>
</reference>